<dbReference type="STRING" id="1069083.GCA_000371805_01067"/>
<dbReference type="Pfam" id="PF01798">
    <property type="entry name" value="Nop"/>
    <property type="match status" value="1"/>
</dbReference>
<dbReference type="GO" id="GO:0031428">
    <property type="term" value="C:box C/D methylation guide snoRNP complex"/>
    <property type="evidence" value="ECO:0007669"/>
    <property type="project" value="InterPro"/>
</dbReference>
<dbReference type="PANTHER" id="PTHR10894:SF0">
    <property type="entry name" value="NUCLEOLAR PROTEIN 56"/>
    <property type="match status" value="1"/>
</dbReference>
<keyword evidence="4" id="KW-1185">Reference proteome</keyword>
<evidence type="ECO:0000313" key="4">
    <source>
        <dbReference type="Proteomes" id="UP000053695"/>
    </source>
</evidence>
<dbReference type="InterPro" id="IPR012976">
    <property type="entry name" value="NOSIC"/>
</dbReference>
<sequence>MVYVAITPIGLFGSDKEKVEKFSDINYRKLFKEDEIVDKLYLMRTNPRKLLDEIKDWGEVKFEFFSGPNSVGNYLREHLFEIGKELKYFTDYEDFKRKMNYWNLELTKRLIKSYAQQKDKIIIQVAEAISDLDKVLNLLSERLREWYSLYFPELNSIQKHETYVKLITTLKK</sequence>
<dbReference type="GO" id="GO:0030515">
    <property type="term" value="F:snoRNA binding"/>
    <property type="evidence" value="ECO:0007669"/>
    <property type="project" value="InterPro"/>
</dbReference>
<name>N6UV86_9EURY</name>
<accession>N6UV86</accession>
<dbReference type="InterPro" id="IPR002687">
    <property type="entry name" value="Nop_dom"/>
</dbReference>
<dbReference type="InterPro" id="IPR036070">
    <property type="entry name" value="Nop_dom_sf"/>
</dbReference>
<dbReference type="AlphaFoldDB" id="N6UV86"/>
<gene>
    <name evidence="3" type="ORF">J422_03408</name>
</gene>
<comment type="similarity">
    <text evidence="1">Belongs to the NOP5/NOP56 family.</text>
</comment>
<feature type="non-terminal residue" evidence="3">
    <location>
        <position position="172"/>
    </location>
</feature>
<feature type="domain" description="NOSIC" evidence="2">
    <location>
        <begin position="121"/>
        <end position="172"/>
    </location>
</feature>
<evidence type="ECO:0000256" key="1">
    <source>
        <dbReference type="ARBA" id="ARBA00009211"/>
    </source>
</evidence>
<organism evidence="3 4">
    <name type="scientific">Methanocaldococcus villosus KIN24-T80</name>
    <dbReference type="NCBI Taxonomy" id="1069083"/>
    <lineage>
        <taxon>Archaea</taxon>
        <taxon>Methanobacteriati</taxon>
        <taxon>Methanobacteriota</taxon>
        <taxon>Methanomada group</taxon>
        <taxon>Methanococci</taxon>
        <taxon>Methanococcales</taxon>
        <taxon>Methanocaldococcaceae</taxon>
        <taxon>Methanocaldococcus</taxon>
    </lineage>
</organism>
<dbReference type="SMART" id="SM00931">
    <property type="entry name" value="NOSIC"/>
    <property type="match status" value="1"/>
</dbReference>
<dbReference type="SUPFAM" id="SSF89124">
    <property type="entry name" value="Nop domain"/>
    <property type="match status" value="1"/>
</dbReference>
<evidence type="ECO:0000313" key="3">
    <source>
        <dbReference type="EMBL" id="ENN96274.1"/>
    </source>
</evidence>
<dbReference type="EMBL" id="APMM01000020">
    <property type="protein sequence ID" value="ENN96274.1"/>
    <property type="molecule type" value="Genomic_DNA"/>
</dbReference>
<protein>
    <submittedName>
        <fullName evidence="3">C/D box methylation guide ribonucleoprotein complex aNOP56 subunit</fullName>
    </submittedName>
</protein>
<keyword evidence="3" id="KW-0687">Ribonucleoprotein</keyword>
<dbReference type="PANTHER" id="PTHR10894">
    <property type="entry name" value="NUCLEOLAR PROTEIN 5 NUCLEOLAR PROTEIN NOP5 NOP58"/>
    <property type="match status" value="1"/>
</dbReference>
<dbReference type="Gene3D" id="1.10.287.660">
    <property type="entry name" value="Helix hairpin bin"/>
    <property type="match status" value="1"/>
</dbReference>
<dbReference type="Gene3D" id="3.30.420.220">
    <property type="match status" value="1"/>
</dbReference>
<comment type="caution">
    <text evidence="3">The sequence shown here is derived from an EMBL/GenBank/DDBJ whole genome shotgun (WGS) entry which is preliminary data.</text>
</comment>
<dbReference type="Proteomes" id="UP000053695">
    <property type="component" value="Unassembled WGS sequence"/>
</dbReference>
<reference evidence="3 4" key="1">
    <citation type="journal article" date="2013" name="Genome Announc.">
        <title>Draft Genome Sequence of a Highly Flagellated, Fast-Swimming Archaeon, Methanocaldococcus villosus Strain KIN24-T80 (DSM 22612).</title>
        <authorList>
            <person name="Thennarasu S."/>
            <person name="Polireddy D."/>
            <person name="Antony A."/>
            <person name="Yada M.R."/>
            <person name="Algarawi S."/>
            <person name="Sivakumar N."/>
        </authorList>
    </citation>
    <scope>NUCLEOTIDE SEQUENCE [LARGE SCALE GENOMIC DNA]</scope>
    <source>
        <strain evidence="3 4">KIN24-T80</strain>
    </source>
</reference>
<dbReference type="InterPro" id="IPR029012">
    <property type="entry name" value="Helix_hairpin_bin_sf"/>
</dbReference>
<dbReference type="Pfam" id="PF21667">
    <property type="entry name" value="Nop5_N"/>
    <property type="match status" value="1"/>
</dbReference>
<dbReference type="InterPro" id="IPR047099">
    <property type="entry name" value="Nop5_N_sf"/>
</dbReference>
<proteinExistence type="inferred from homology"/>
<dbReference type="InterPro" id="IPR048895">
    <property type="entry name" value="MJ0694-like_N"/>
</dbReference>
<dbReference type="InterPro" id="IPR045056">
    <property type="entry name" value="Nop56/Nop58"/>
</dbReference>
<evidence type="ECO:0000259" key="2">
    <source>
        <dbReference type="SMART" id="SM00931"/>
    </source>
</evidence>